<dbReference type="PROSITE" id="PS50110">
    <property type="entry name" value="RESPONSE_REGULATORY"/>
    <property type="match status" value="1"/>
</dbReference>
<feature type="domain" description="Response regulatory" evidence="5">
    <location>
        <begin position="6"/>
        <end position="119"/>
    </location>
</feature>
<keyword evidence="1" id="KW-0597">Phosphoprotein</keyword>
<evidence type="ECO:0000256" key="4">
    <source>
        <dbReference type="PROSITE-ProRule" id="PRU00169"/>
    </source>
</evidence>
<proteinExistence type="predicted"/>
<reference evidence="6" key="1">
    <citation type="journal article" date="2024" name="Antonie Van Leeuwenhoek">
        <title>Bradyrhizobium ontarionense sp. nov., a novel bacterial symbiont isolated from Aeschynomene indica (Indian jointvetch), harbours photosynthesis, nitrogen fixation and nitrous oxide (N2O) reductase genes.</title>
        <authorList>
            <person name="Bromfield E.S.P."/>
            <person name="Cloutier S."/>
        </authorList>
    </citation>
    <scope>NUCLEOTIDE SEQUENCE</scope>
    <source>
        <strain evidence="6">A19</strain>
    </source>
</reference>
<dbReference type="Proteomes" id="UP001431010">
    <property type="component" value="Chromosome"/>
</dbReference>
<evidence type="ECO:0000256" key="2">
    <source>
        <dbReference type="ARBA" id="ARBA00023015"/>
    </source>
</evidence>
<protein>
    <submittedName>
        <fullName evidence="6">Response regulator</fullName>
    </submittedName>
</protein>
<dbReference type="PANTHER" id="PTHR44591">
    <property type="entry name" value="STRESS RESPONSE REGULATOR PROTEIN 1"/>
    <property type="match status" value="1"/>
</dbReference>
<comment type="caution">
    <text evidence="4">Lacks conserved residue(s) required for the propagation of feature annotation.</text>
</comment>
<dbReference type="Pfam" id="PF00072">
    <property type="entry name" value="Response_reg"/>
    <property type="match status" value="1"/>
</dbReference>
<dbReference type="InterPro" id="IPR011006">
    <property type="entry name" value="CheY-like_superfamily"/>
</dbReference>
<gene>
    <name evidence="6" type="ORF">LQG66_34145</name>
</gene>
<keyword evidence="3" id="KW-0804">Transcription</keyword>
<keyword evidence="7" id="KW-1185">Reference proteome</keyword>
<accession>A0ABY3RAT7</accession>
<sequence>MSSKARIFVIEADQVIRSALGYILSERHETFTFAETADALTKAARATPDAVLVGMSILEDDGAETVGMLARKLHQAGIIVVAGSTKSPLALAGLRQGAEAIIAKPITFDGVTHAVDSVLARRGTEPGLAASPRLAPSEISR</sequence>
<keyword evidence="2" id="KW-0805">Transcription regulation</keyword>
<dbReference type="CDD" id="cd00156">
    <property type="entry name" value="REC"/>
    <property type="match status" value="1"/>
</dbReference>
<evidence type="ECO:0000259" key="5">
    <source>
        <dbReference type="PROSITE" id="PS50110"/>
    </source>
</evidence>
<name>A0ABY3RAT7_9BRAD</name>
<dbReference type="SUPFAM" id="SSF52172">
    <property type="entry name" value="CheY-like"/>
    <property type="match status" value="1"/>
</dbReference>
<dbReference type="SMART" id="SM00448">
    <property type="entry name" value="REC"/>
    <property type="match status" value="1"/>
</dbReference>
<dbReference type="EMBL" id="CP088156">
    <property type="protein sequence ID" value="UFZ04178.1"/>
    <property type="molecule type" value="Genomic_DNA"/>
</dbReference>
<dbReference type="InterPro" id="IPR050595">
    <property type="entry name" value="Bact_response_regulator"/>
</dbReference>
<organism evidence="6 7">
    <name type="scientific">Bradyrhizobium ontarionense</name>
    <dbReference type="NCBI Taxonomy" id="2898149"/>
    <lineage>
        <taxon>Bacteria</taxon>
        <taxon>Pseudomonadati</taxon>
        <taxon>Pseudomonadota</taxon>
        <taxon>Alphaproteobacteria</taxon>
        <taxon>Hyphomicrobiales</taxon>
        <taxon>Nitrobacteraceae</taxon>
        <taxon>Bradyrhizobium</taxon>
    </lineage>
</organism>
<evidence type="ECO:0000313" key="6">
    <source>
        <dbReference type="EMBL" id="UFZ04178.1"/>
    </source>
</evidence>
<dbReference type="InterPro" id="IPR001789">
    <property type="entry name" value="Sig_transdc_resp-reg_receiver"/>
</dbReference>
<evidence type="ECO:0000313" key="7">
    <source>
        <dbReference type="Proteomes" id="UP001431010"/>
    </source>
</evidence>
<dbReference type="PANTHER" id="PTHR44591:SF3">
    <property type="entry name" value="RESPONSE REGULATORY DOMAIN-CONTAINING PROTEIN"/>
    <property type="match status" value="1"/>
</dbReference>
<evidence type="ECO:0000256" key="1">
    <source>
        <dbReference type="ARBA" id="ARBA00022553"/>
    </source>
</evidence>
<dbReference type="RefSeq" id="WP_231320189.1">
    <property type="nucleotide sequence ID" value="NZ_CP088156.1"/>
</dbReference>
<dbReference type="Gene3D" id="3.40.50.2300">
    <property type="match status" value="1"/>
</dbReference>
<evidence type="ECO:0000256" key="3">
    <source>
        <dbReference type="ARBA" id="ARBA00023163"/>
    </source>
</evidence>